<reference evidence="2 3" key="1">
    <citation type="submission" date="2020-04" db="EMBL/GenBank/DDBJ databases">
        <authorList>
            <person name="Yin C."/>
        </authorList>
    </citation>
    <scope>NUCLEOTIDE SEQUENCE [LARGE SCALE GENOMIC DNA]</scope>
    <source>
        <strain evidence="2 3">Ak56</strain>
    </source>
</reference>
<keyword evidence="1" id="KW-0732">Signal</keyword>
<gene>
    <name evidence="2" type="ORF">HGH91_15130</name>
</gene>
<dbReference type="EMBL" id="JABAHZ010000003">
    <property type="protein sequence ID" value="NLR79970.1"/>
    <property type="molecule type" value="Genomic_DNA"/>
</dbReference>
<sequence>MRYTTSFFLLMLFIISCRQATEEERMQRTTRAIIANIEKNEFARFRYTIGPDLLTIGKDDEMLYSDFKKFNGLLSPLAKGKDIQINITDLYNDLGQRIVDIPIAITPTAIPDSIYHLNLFFGPPNMFPLDRITGYKLTRGSIIPIGFHKVVGPAHSPM</sequence>
<feature type="chain" id="PRO_5032550753" evidence="1">
    <location>
        <begin position="21"/>
        <end position="158"/>
    </location>
</feature>
<dbReference type="Proteomes" id="UP000552864">
    <property type="component" value="Unassembled WGS sequence"/>
</dbReference>
<proteinExistence type="predicted"/>
<evidence type="ECO:0000313" key="3">
    <source>
        <dbReference type="Proteomes" id="UP000552864"/>
    </source>
</evidence>
<evidence type="ECO:0000313" key="2">
    <source>
        <dbReference type="EMBL" id="NLR79970.1"/>
    </source>
</evidence>
<accession>A0A847S9Q1</accession>
<keyword evidence="3" id="KW-1185">Reference proteome</keyword>
<comment type="caution">
    <text evidence="2">The sequence shown here is derived from an EMBL/GenBank/DDBJ whole genome shotgun (WGS) entry which is preliminary data.</text>
</comment>
<feature type="signal peptide" evidence="1">
    <location>
        <begin position="1"/>
        <end position="20"/>
    </location>
</feature>
<protein>
    <submittedName>
        <fullName evidence="2">Uncharacterized protein</fullName>
    </submittedName>
</protein>
<name>A0A847S9Q1_9BACT</name>
<evidence type="ECO:0000256" key="1">
    <source>
        <dbReference type="SAM" id="SignalP"/>
    </source>
</evidence>
<dbReference type="AlphaFoldDB" id="A0A847S9Q1"/>
<organism evidence="2 3">
    <name type="scientific">Chitinophaga eiseniae</name>
    <dbReference type="NCBI Taxonomy" id="634771"/>
    <lineage>
        <taxon>Bacteria</taxon>
        <taxon>Pseudomonadati</taxon>
        <taxon>Bacteroidota</taxon>
        <taxon>Chitinophagia</taxon>
        <taxon>Chitinophagales</taxon>
        <taxon>Chitinophagaceae</taxon>
        <taxon>Chitinophaga</taxon>
    </lineage>
</organism>
<dbReference type="PROSITE" id="PS51257">
    <property type="entry name" value="PROKAR_LIPOPROTEIN"/>
    <property type="match status" value="1"/>
</dbReference>
<dbReference type="RefSeq" id="WP_168739500.1">
    <property type="nucleotide sequence ID" value="NZ_JABAHZ010000003.1"/>
</dbReference>